<organism evidence="1 2">
    <name type="scientific">Polyporus arcularius HHB13444</name>
    <dbReference type="NCBI Taxonomy" id="1314778"/>
    <lineage>
        <taxon>Eukaryota</taxon>
        <taxon>Fungi</taxon>
        <taxon>Dikarya</taxon>
        <taxon>Basidiomycota</taxon>
        <taxon>Agaricomycotina</taxon>
        <taxon>Agaricomycetes</taxon>
        <taxon>Polyporales</taxon>
        <taxon>Polyporaceae</taxon>
        <taxon>Polyporus</taxon>
    </lineage>
</organism>
<dbReference type="Proteomes" id="UP000308197">
    <property type="component" value="Unassembled WGS sequence"/>
</dbReference>
<gene>
    <name evidence="1" type="ORF">K466DRAFT_653920</name>
</gene>
<reference evidence="1 2" key="1">
    <citation type="journal article" date="2019" name="Nat. Ecol. Evol.">
        <title>Megaphylogeny resolves global patterns of mushroom evolution.</title>
        <authorList>
            <person name="Varga T."/>
            <person name="Krizsan K."/>
            <person name="Foldi C."/>
            <person name="Dima B."/>
            <person name="Sanchez-Garcia M."/>
            <person name="Sanchez-Ramirez S."/>
            <person name="Szollosi G.J."/>
            <person name="Szarkandi J.G."/>
            <person name="Papp V."/>
            <person name="Albert L."/>
            <person name="Andreopoulos W."/>
            <person name="Angelini C."/>
            <person name="Antonin V."/>
            <person name="Barry K.W."/>
            <person name="Bougher N.L."/>
            <person name="Buchanan P."/>
            <person name="Buyck B."/>
            <person name="Bense V."/>
            <person name="Catcheside P."/>
            <person name="Chovatia M."/>
            <person name="Cooper J."/>
            <person name="Damon W."/>
            <person name="Desjardin D."/>
            <person name="Finy P."/>
            <person name="Geml J."/>
            <person name="Haridas S."/>
            <person name="Hughes K."/>
            <person name="Justo A."/>
            <person name="Karasinski D."/>
            <person name="Kautmanova I."/>
            <person name="Kiss B."/>
            <person name="Kocsube S."/>
            <person name="Kotiranta H."/>
            <person name="LaButti K.M."/>
            <person name="Lechner B.E."/>
            <person name="Liimatainen K."/>
            <person name="Lipzen A."/>
            <person name="Lukacs Z."/>
            <person name="Mihaltcheva S."/>
            <person name="Morgado L.N."/>
            <person name="Niskanen T."/>
            <person name="Noordeloos M.E."/>
            <person name="Ohm R.A."/>
            <person name="Ortiz-Santana B."/>
            <person name="Ovrebo C."/>
            <person name="Racz N."/>
            <person name="Riley R."/>
            <person name="Savchenko A."/>
            <person name="Shiryaev A."/>
            <person name="Soop K."/>
            <person name="Spirin V."/>
            <person name="Szebenyi C."/>
            <person name="Tomsovsky M."/>
            <person name="Tulloss R.E."/>
            <person name="Uehling J."/>
            <person name="Grigoriev I.V."/>
            <person name="Vagvolgyi C."/>
            <person name="Papp T."/>
            <person name="Martin F.M."/>
            <person name="Miettinen O."/>
            <person name="Hibbett D.S."/>
            <person name="Nagy L.G."/>
        </authorList>
    </citation>
    <scope>NUCLEOTIDE SEQUENCE [LARGE SCALE GENOMIC DNA]</scope>
    <source>
        <strain evidence="1 2">HHB13444</strain>
    </source>
</reference>
<evidence type="ECO:0000313" key="1">
    <source>
        <dbReference type="EMBL" id="TFK86017.1"/>
    </source>
</evidence>
<evidence type="ECO:0000313" key="2">
    <source>
        <dbReference type="Proteomes" id="UP000308197"/>
    </source>
</evidence>
<protein>
    <submittedName>
        <fullName evidence="1">Uncharacterized protein</fullName>
    </submittedName>
</protein>
<feature type="non-terminal residue" evidence="1">
    <location>
        <position position="256"/>
    </location>
</feature>
<sequence length="256" mass="28193">MSTTDATDYTADIQLMTSVLTGQKLSTAQITGRRRDHVRPFAHLATLLACSANDVVATTGLISPEGLDSIVVVSNSHTDRERTEPFDLQSILGVGAPERTDTLSLEEVLNPRPEQNPDLPTRAQQLFDVLKFVDDGTVHPHQAKTWVMSLCWRKIHARLNRIVTNWSPASLIDLLKDWDPAPEGISGHLDMSGKHLVGWREAFKTLGWLDESGNLPLNTAPRNIAGILEALRTIEDTPSTEELDFVSTTTSILLAL</sequence>
<name>A0A5C3PAQ8_9APHY</name>
<accession>A0A5C3PAQ8</accession>
<proteinExistence type="predicted"/>
<keyword evidence="2" id="KW-1185">Reference proteome</keyword>
<dbReference type="InParanoid" id="A0A5C3PAQ8"/>
<dbReference type="EMBL" id="ML211220">
    <property type="protein sequence ID" value="TFK86017.1"/>
    <property type="molecule type" value="Genomic_DNA"/>
</dbReference>
<dbReference type="AlphaFoldDB" id="A0A5C3PAQ8"/>